<dbReference type="EMBL" id="CAUYUJ010011861">
    <property type="protein sequence ID" value="CAK0832726.1"/>
    <property type="molecule type" value="Genomic_DNA"/>
</dbReference>
<gene>
    <name evidence="2" type="ORF">PCOR1329_LOCUS30666</name>
</gene>
<feature type="region of interest" description="Disordered" evidence="1">
    <location>
        <begin position="1"/>
        <end position="107"/>
    </location>
</feature>
<evidence type="ECO:0000256" key="1">
    <source>
        <dbReference type="SAM" id="MobiDB-lite"/>
    </source>
</evidence>
<keyword evidence="3" id="KW-1185">Reference proteome</keyword>
<name>A0ABN9SLS2_9DINO</name>
<proteinExistence type="predicted"/>
<feature type="non-terminal residue" evidence="2">
    <location>
        <position position="1"/>
    </location>
</feature>
<feature type="compositionally biased region" description="Basic residues" evidence="1">
    <location>
        <begin position="52"/>
        <end position="79"/>
    </location>
</feature>
<accession>A0ABN9SLS2</accession>
<reference evidence="2" key="1">
    <citation type="submission" date="2023-10" db="EMBL/GenBank/DDBJ databases">
        <authorList>
            <person name="Chen Y."/>
            <person name="Shah S."/>
            <person name="Dougan E. K."/>
            <person name="Thang M."/>
            <person name="Chan C."/>
        </authorList>
    </citation>
    <scope>NUCLEOTIDE SEQUENCE [LARGE SCALE GENOMIC DNA]</scope>
</reference>
<feature type="non-terminal residue" evidence="2">
    <location>
        <position position="107"/>
    </location>
</feature>
<sequence length="107" mass="11800">VRGPRREDGLRVRLGDGDPRRPGPKLAAAGRQPAPPRAGPGAAGLQQFLRIPRARQRPRRLARRAPRVLRRHLAARRERRRGEARRAAEGAPGGGARPARVRSRGPR</sequence>
<feature type="compositionally biased region" description="Basic and acidic residues" evidence="1">
    <location>
        <begin position="1"/>
        <end position="21"/>
    </location>
</feature>
<organism evidence="2 3">
    <name type="scientific">Prorocentrum cordatum</name>
    <dbReference type="NCBI Taxonomy" id="2364126"/>
    <lineage>
        <taxon>Eukaryota</taxon>
        <taxon>Sar</taxon>
        <taxon>Alveolata</taxon>
        <taxon>Dinophyceae</taxon>
        <taxon>Prorocentrales</taxon>
        <taxon>Prorocentraceae</taxon>
        <taxon>Prorocentrum</taxon>
    </lineage>
</organism>
<evidence type="ECO:0000313" key="3">
    <source>
        <dbReference type="Proteomes" id="UP001189429"/>
    </source>
</evidence>
<dbReference type="Proteomes" id="UP001189429">
    <property type="component" value="Unassembled WGS sequence"/>
</dbReference>
<comment type="caution">
    <text evidence="2">The sequence shown here is derived from an EMBL/GenBank/DDBJ whole genome shotgun (WGS) entry which is preliminary data.</text>
</comment>
<protein>
    <submittedName>
        <fullName evidence="2">Uncharacterized protein</fullName>
    </submittedName>
</protein>
<evidence type="ECO:0000313" key="2">
    <source>
        <dbReference type="EMBL" id="CAK0832726.1"/>
    </source>
</evidence>